<dbReference type="EMBL" id="CP144695">
    <property type="protein sequence ID" value="WVZ07312.1"/>
    <property type="molecule type" value="Genomic_DNA"/>
</dbReference>
<gene>
    <name evidence="1" type="ORF">V8G54_020658</name>
</gene>
<accession>A0AAQ3NEB1</accession>
<organism evidence="1 2">
    <name type="scientific">Vigna mungo</name>
    <name type="common">Black gram</name>
    <name type="synonym">Phaseolus mungo</name>
    <dbReference type="NCBI Taxonomy" id="3915"/>
    <lineage>
        <taxon>Eukaryota</taxon>
        <taxon>Viridiplantae</taxon>
        <taxon>Streptophyta</taxon>
        <taxon>Embryophyta</taxon>
        <taxon>Tracheophyta</taxon>
        <taxon>Spermatophyta</taxon>
        <taxon>Magnoliopsida</taxon>
        <taxon>eudicotyledons</taxon>
        <taxon>Gunneridae</taxon>
        <taxon>Pentapetalae</taxon>
        <taxon>rosids</taxon>
        <taxon>fabids</taxon>
        <taxon>Fabales</taxon>
        <taxon>Fabaceae</taxon>
        <taxon>Papilionoideae</taxon>
        <taxon>50 kb inversion clade</taxon>
        <taxon>NPAAA clade</taxon>
        <taxon>indigoferoid/millettioid clade</taxon>
        <taxon>Phaseoleae</taxon>
        <taxon>Vigna</taxon>
    </lineage>
</organism>
<evidence type="ECO:0000313" key="1">
    <source>
        <dbReference type="EMBL" id="WVZ07312.1"/>
    </source>
</evidence>
<sequence length="115" mass="12818">MVVTCCLTSSLHMGLQPWWMRVGLQSACLTCNYYLPQAPGRSCFPTGCKKILLGVCSWWAYEEMKVTAPVKVASLGCTMLNESSSPFIFYSSSTTVTWAVWNGLECCCVLLLDRR</sequence>
<reference evidence="1 2" key="1">
    <citation type="journal article" date="2023" name="Life. Sci Alliance">
        <title>Evolutionary insights into 3D genome organization and epigenetic landscape of Vigna mungo.</title>
        <authorList>
            <person name="Junaid A."/>
            <person name="Singh B."/>
            <person name="Bhatia S."/>
        </authorList>
    </citation>
    <scope>NUCLEOTIDE SEQUENCE [LARGE SCALE GENOMIC DNA]</scope>
    <source>
        <strain evidence="1">Urdbean</strain>
    </source>
</reference>
<dbReference type="AlphaFoldDB" id="A0AAQ3NEB1"/>
<evidence type="ECO:0000313" key="2">
    <source>
        <dbReference type="Proteomes" id="UP001374535"/>
    </source>
</evidence>
<dbReference type="Proteomes" id="UP001374535">
    <property type="component" value="Chromosome 6"/>
</dbReference>
<keyword evidence="2" id="KW-1185">Reference proteome</keyword>
<name>A0AAQ3NEB1_VIGMU</name>
<proteinExistence type="predicted"/>
<protein>
    <submittedName>
        <fullName evidence="1">Uncharacterized protein</fullName>
    </submittedName>
</protein>